<accession>A0ABW5UP94</accession>
<evidence type="ECO:0000313" key="4">
    <source>
        <dbReference type="EMBL" id="MFD2755045.1"/>
    </source>
</evidence>
<dbReference type="NCBIfam" id="TIGR00229">
    <property type="entry name" value="sensory_box"/>
    <property type="match status" value="1"/>
</dbReference>
<dbReference type="CDD" id="cd00130">
    <property type="entry name" value="PAS"/>
    <property type="match status" value="1"/>
</dbReference>
<organism evidence="4 5">
    <name type="scientific">Comamonas terrae</name>
    <dbReference type="NCBI Taxonomy" id="673548"/>
    <lineage>
        <taxon>Bacteria</taxon>
        <taxon>Pseudomonadati</taxon>
        <taxon>Pseudomonadota</taxon>
        <taxon>Betaproteobacteria</taxon>
        <taxon>Burkholderiales</taxon>
        <taxon>Comamonadaceae</taxon>
        <taxon>Comamonas</taxon>
    </lineage>
</organism>
<dbReference type="RefSeq" id="WP_066483758.1">
    <property type="nucleotide sequence ID" value="NZ_BCNT01000026.1"/>
</dbReference>
<reference evidence="5" key="1">
    <citation type="journal article" date="2019" name="Int. J. Syst. Evol. Microbiol.">
        <title>The Global Catalogue of Microorganisms (GCM) 10K type strain sequencing project: providing services to taxonomists for standard genome sequencing and annotation.</title>
        <authorList>
            <consortium name="The Broad Institute Genomics Platform"/>
            <consortium name="The Broad Institute Genome Sequencing Center for Infectious Disease"/>
            <person name="Wu L."/>
            <person name="Ma J."/>
        </authorList>
    </citation>
    <scope>NUCLEOTIDE SEQUENCE [LARGE SCALE GENOMIC DNA]</scope>
    <source>
        <strain evidence="5">TISTR 1906</strain>
    </source>
</reference>
<name>A0ABW5UP94_9BURK</name>
<feature type="transmembrane region" description="Helical" evidence="1">
    <location>
        <begin position="94"/>
        <end position="113"/>
    </location>
</feature>
<dbReference type="PANTHER" id="PTHR35152">
    <property type="entry name" value="DOMAIN SIGNALLING PROTEIN, PUTATIVE (AFU_ORTHOLOGUE AFUA_5G11310)-RELATED"/>
    <property type="match status" value="1"/>
</dbReference>
<dbReference type="EMBL" id="JBHUMV010000006">
    <property type="protein sequence ID" value="MFD2755045.1"/>
    <property type="molecule type" value="Genomic_DNA"/>
</dbReference>
<dbReference type="Pfam" id="PF03707">
    <property type="entry name" value="MHYT"/>
    <property type="match status" value="3"/>
</dbReference>
<protein>
    <submittedName>
        <fullName evidence="4">MHYT domain-containing protein</fullName>
    </submittedName>
</protein>
<evidence type="ECO:0000259" key="3">
    <source>
        <dbReference type="PROSITE" id="PS50924"/>
    </source>
</evidence>
<dbReference type="PANTHER" id="PTHR35152:SF1">
    <property type="entry name" value="DOMAIN SIGNALLING PROTEIN, PUTATIVE (AFU_ORTHOLOGUE AFUA_5G11310)-RELATED"/>
    <property type="match status" value="1"/>
</dbReference>
<feature type="transmembrane region" description="Helical" evidence="1">
    <location>
        <begin position="56"/>
        <end position="82"/>
    </location>
</feature>
<comment type="caution">
    <text evidence="4">The sequence shown here is derived from an EMBL/GenBank/DDBJ whole genome shotgun (WGS) entry which is preliminary data.</text>
</comment>
<dbReference type="Proteomes" id="UP001597463">
    <property type="component" value="Unassembled WGS sequence"/>
</dbReference>
<evidence type="ECO:0000259" key="2">
    <source>
        <dbReference type="PROSITE" id="PS50112"/>
    </source>
</evidence>
<proteinExistence type="predicted"/>
<feature type="transmembrane region" description="Helical" evidence="1">
    <location>
        <begin position="191"/>
        <end position="211"/>
    </location>
</feature>
<keyword evidence="5" id="KW-1185">Reference proteome</keyword>
<dbReference type="InterPro" id="IPR005330">
    <property type="entry name" value="MHYT_dom"/>
</dbReference>
<dbReference type="InterPro" id="IPR013767">
    <property type="entry name" value="PAS_fold"/>
</dbReference>
<sequence>MPPSFFWSEGPNIELVQGKYDLWLVLLSLGVSCIASNQALRLAALAREAVTPQLRLGAIASGGLSLGTGIWAMHFIGMLAYTPHAGIQYDLRQTVISLLPGLAASFVALMLLAKSRLRNIELVLGGAIVGIGIAAMHYSGMSAMRMHATMQYAPGHFVLSLAIDMALAMLALWIRFGLAGSRRKLTLHGKILATLVMGAAIAGMHYTAMLALRVQEMPGAEPEEPATENQLLLALLIALVSLIVGGLIAQTNAHLHYRRRWQIEDMNAAHLRALVQMAADGIISIDTQGKVLDYNPAAEHILGWAPAEVIGKNVGMLLPEALSGQLAEYLQKHEQAQNRGAEPLSNRISEVLGQHKNGSLVPLRVALSQADARGQRMYVGILTDLGPQKRIERQLRIATTVFEHSFEGVVVLDANRRVVTINPAYERMSGLSLKTARNKEFSAFYFDASDEMETGMGFPEVWSEIGRSGHWKGSWKLLHSGRSHQLSLTAVRDEQQRLHHYIGICYEDIQQLQPAIPG</sequence>
<evidence type="ECO:0000256" key="1">
    <source>
        <dbReference type="PROSITE-ProRule" id="PRU00244"/>
    </source>
</evidence>
<dbReference type="PROSITE" id="PS50112">
    <property type="entry name" value="PAS"/>
    <property type="match status" value="1"/>
</dbReference>
<dbReference type="Pfam" id="PF00989">
    <property type="entry name" value="PAS"/>
    <property type="match status" value="2"/>
</dbReference>
<feature type="transmembrane region" description="Helical" evidence="1">
    <location>
        <begin position="158"/>
        <end position="179"/>
    </location>
</feature>
<dbReference type="PROSITE" id="PS50924">
    <property type="entry name" value="MHYT"/>
    <property type="match status" value="1"/>
</dbReference>
<feature type="domain" description="PAS" evidence="2">
    <location>
        <begin position="267"/>
        <end position="320"/>
    </location>
</feature>
<feature type="transmembrane region" description="Helical" evidence="1">
    <location>
        <begin position="20"/>
        <end position="44"/>
    </location>
</feature>
<dbReference type="Gene3D" id="3.30.450.20">
    <property type="entry name" value="PAS domain"/>
    <property type="match status" value="2"/>
</dbReference>
<dbReference type="SMART" id="SM00091">
    <property type="entry name" value="PAS"/>
    <property type="match status" value="2"/>
</dbReference>
<feature type="transmembrane region" description="Helical" evidence="1">
    <location>
        <begin position="120"/>
        <end position="138"/>
    </location>
</feature>
<dbReference type="InterPro" id="IPR035965">
    <property type="entry name" value="PAS-like_dom_sf"/>
</dbReference>
<keyword evidence="1" id="KW-0812">Transmembrane</keyword>
<gene>
    <name evidence="4" type="ORF">ACFSW6_13175</name>
</gene>
<dbReference type="SUPFAM" id="SSF55785">
    <property type="entry name" value="PYP-like sensor domain (PAS domain)"/>
    <property type="match status" value="2"/>
</dbReference>
<keyword evidence="1" id="KW-0472">Membrane</keyword>
<keyword evidence="1" id="KW-1133">Transmembrane helix</keyword>
<feature type="transmembrane region" description="Helical" evidence="1">
    <location>
        <begin position="231"/>
        <end position="249"/>
    </location>
</feature>
<evidence type="ECO:0000313" key="5">
    <source>
        <dbReference type="Proteomes" id="UP001597463"/>
    </source>
</evidence>
<dbReference type="InterPro" id="IPR000014">
    <property type="entry name" value="PAS"/>
</dbReference>
<feature type="domain" description="MHYT" evidence="3">
    <location>
        <begin position="20"/>
        <end position="215"/>
    </location>
</feature>